<feature type="chain" id="PRO_5018316384" evidence="1">
    <location>
        <begin position="19"/>
        <end position="121"/>
    </location>
</feature>
<sequence length="121" mass="13645">MVTLTLLLSLLILGHTQAENWPRDLIEIKLTPGFELKTAILDETPLYQCDKDDESRHDPCYTTGPEVLIFKGRLDLQPHVIVFDDGKGKKFKSTFCRCSATWISHSLAVLLASLAMVHLLH</sequence>
<dbReference type="EMBL" id="UYRU01006981">
    <property type="protein sequence ID" value="VDK40665.1"/>
    <property type="molecule type" value="Genomic_DNA"/>
</dbReference>
<dbReference type="AlphaFoldDB" id="A0A3P6QJY9"/>
<keyword evidence="3" id="KW-1185">Reference proteome</keyword>
<evidence type="ECO:0000313" key="3">
    <source>
        <dbReference type="Proteomes" id="UP000281553"/>
    </source>
</evidence>
<evidence type="ECO:0000313" key="2">
    <source>
        <dbReference type="EMBL" id="VDK40665.1"/>
    </source>
</evidence>
<feature type="signal peptide" evidence="1">
    <location>
        <begin position="1"/>
        <end position="18"/>
    </location>
</feature>
<name>A0A3P6QJY9_DIBLA</name>
<gene>
    <name evidence="2" type="ORF">DILT_LOCUS1160</name>
</gene>
<reference evidence="2 3" key="1">
    <citation type="submission" date="2018-11" db="EMBL/GenBank/DDBJ databases">
        <authorList>
            <consortium name="Pathogen Informatics"/>
        </authorList>
    </citation>
    <scope>NUCLEOTIDE SEQUENCE [LARGE SCALE GENOMIC DNA]</scope>
</reference>
<proteinExistence type="predicted"/>
<accession>A0A3P6QJY9</accession>
<organism evidence="2 3">
    <name type="scientific">Dibothriocephalus latus</name>
    <name type="common">Fish tapeworm</name>
    <name type="synonym">Diphyllobothrium latum</name>
    <dbReference type="NCBI Taxonomy" id="60516"/>
    <lineage>
        <taxon>Eukaryota</taxon>
        <taxon>Metazoa</taxon>
        <taxon>Spiralia</taxon>
        <taxon>Lophotrochozoa</taxon>
        <taxon>Platyhelminthes</taxon>
        <taxon>Cestoda</taxon>
        <taxon>Eucestoda</taxon>
        <taxon>Diphyllobothriidea</taxon>
        <taxon>Diphyllobothriidae</taxon>
        <taxon>Dibothriocephalus</taxon>
    </lineage>
</organism>
<keyword evidence="1" id="KW-0732">Signal</keyword>
<protein>
    <submittedName>
        <fullName evidence="2">Uncharacterized protein</fullName>
    </submittedName>
</protein>
<dbReference type="Proteomes" id="UP000281553">
    <property type="component" value="Unassembled WGS sequence"/>
</dbReference>
<evidence type="ECO:0000256" key="1">
    <source>
        <dbReference type="SAM" id="SignalP"/>
    </source>
</evidence>